<accession>A0A5K1V7H2</accession>
<dbReference type="VEuPathDB" id="AmoebaDB:EHI5A_016650"/>
<dbReference type="Proteomes" id="UP000078387">
    <property type="component" value="Unassembled WGS sequence"/>
</dbReference>
<feature type="region of interest" description="Disordered" evidence="1">
    <location>
        <begin position="166"/>
        <end position="186"/>
    </location>
</feature>
<dbReference type="EMBL" id="BDEQ01000001">
    <property type="protein sequence ID" value="GAT93266.1"/>
    <property type="molecule type" value="Genomic_DNA"/>
</dbReference>
<name>A0A5K1V7H2_ENTHI</name>
<dbReference type="VEuPathDB" id="AmoebaDB:EHI_127430"/>
<dbReference type="VEuPathDB" id="AmoebaDB:KM1_018640"/>
<proteinExistence type="predicted"/>
<dbReference type="VEuPathDB" id="AmoebaDB:EHI7A_006930"/>
<evidence type="ECO:0000313" key="3">
    <source>
        <dbReference type="Proteomes" id="UP000078387"/>
    </source>
</evidence>
<evidence type="ECO:0000313" key="2">
    <source>
        <dbReference type="EMBL" id="GAT93266.1"/>
    </source>
</evidence>
<evidence type="ECO:0000256" key="1">
    <source>
        <dbReference type="SAM" id="MobiDB-lite"/>
    </source>
</evidence>
<organism evidence="2 3">
    <name type="scientific">Entamoeba histolytica</name>
    <dbReference type="NCBI Taxonomy" id="5759"/>
    <lineage>
        <taxon>Eukaryota</taxon>
        <taxon>Amoebozoa</taxon>
        <taxon>Evosea</taxon>
        <taxon>Archamoebae</taxon>
        <taxon>Mastigamoebida</taxon>
        <taxon>Entamoebidae</taxon>
        <taxon>Entamoeba</taxon>
    </lineage>
</organism>
<dbReference type="OMA" id="ITIIHKY"/>
<dbReference type="VEuPathDB" id="AmoebaDB:EHI8A_006250"/>
<feature type="compositionally biased region" description="Polar residues" evidence="1">
    <location>
        <begin position="170"/>
        <end position="184"/>
    </location>
</feature>
<reference evidence="2 3" key="1">
    <citation type="submission" date="2016-05" db="EMBL/GenBank/DDBJ databases">
        <title>First whole genome sequencing of Entamoeba histolytica HM1:IMSS-clone-6.</title>
        <authorList>
            <person name="Mukherjee Avik.K."/>
            <person name="Izumyama S."/>
            <person name="Nakada-Tsukui K."/>
            <person name="Nozaki T."/>
        </authorList>
    </citation>
    <scope>NUCLEOTIDE SEQUENCE [LARGE SCALE GENOMIC DNA]</scope>
    <source>
        <strain evidence="2 3">HM1:IMSS clone 6</strain>
    </source>
</reference>
<protein>
    <submittedName>
        <fullName evidence="2">Uncharacterized protein</fullName>
    </submittedName>
</protein>
<comment type="caution">
    <text evidence="2">The sequence shown here is derived from an EMBL/GenBank/DDBJ whole genome shotgun (WGS) entry which is preliminary data.</text>
</comment>
<sequence>MSNKVAVINLKPEEFKEIVHTLKHHITNGRLNKKENVEYEPINEHETQRITITHKYGSIDIELVPLQSIEEGITDEWGGYICEENTPNYQKITQYNAGELNMIIGNGKLLDWCIDNGIEYVDRQAIEDENNAEGIDRIAEAIANNPWNFSQQPQRYNEDLLLQPPQQLPNTSKQELTKPINETTQSDEKDLTLETALNKLLDYKRRAAQTTDMNERRKLAEEAALLMAQFMGDSSEEDD</sequence>
<gene>
    <name evidence="2" type="ORF">CL6EHI_127430</name>
</gene>
<dbReference type="AlphaFoldDB" id="A0A5K1V7H2"/>